<accession>A0A229NY38</accession>
<organism evidence="3 4">
    <name type="scientific">Paenibacillus herberti</name>
    <dbReference type="NCBI Taxonomy" id="1619309"/>
    <lineage>
        <taxon>Bacteria</taxon>
        <taxon>Bacillati</taxon>
        <taxon>Bacillota</taxon>
        <taxon>Bacilli</taxon>
        <taxon>Bacillales</taxon>
        <taxon>Paenibacillaceae</taxon>
        <taxon>Paenibacillus</taxon>
    </lineage>
</organism>
<dbReference type="RefSeq" id="WP_089525640.1">
    <property type="nucleotide sequence ID" value="NZ_NMUQ01000002.1"/>
</dbReference>
<evidence type="ECO:0000313" key="3">
    <source>
        <dbReference type="EMBL" id="OXM14823.1"/>
    </source>
</evidence>
<reference evidence="3 4" key="1">
    <citation type="submission" date="2017-07" db="EMBL/GenBank/DDBJ databases">
        <title>Paenibacillus herberti R33 genome sequencing and assembly.</title>
        <authorList>
            <person name="Su W."/>
        </authorList>
    </citation>
    <scope>NUCLEOTIDE SEQUENCE [LARGE SCALE GENOMIC DNA]</scope>
    <source>
        <strain evidence="3 4">R33</strain>
    </source>
</reference>
<dbReference type="PIRSF" id="PIRSF026631">
    <property type="entry name" value="UCP026631"/>
    <property type="match status" value="1"/>
</dbReference>
<keyword evidence="1" id="KW-0812">Transmembrane</keyword>
<evidence type="ECO:0000256" key="1">
    <source>
        <dbReference type="SAM" id="Phobius"/>
    </source>
</evidence>
<evidence type="ECO:0000313" key="4">
    <source>
        <dbReference type="Proteomes" id="UP000215145"/>
    </source>
</evidence>
<comment type="caution">
    <text evidence="3">The sequence shown here is derived from an EMBL/GenBank/DDBJ whole genome shotgun (WGS) entry which is preliminary data.</text>
</comment>
<protein>
    <recommendedName>
        <fullName evidence="2">YdbS-like PH domain-containing protein</fullName>
    </recommendedName>
</protein>
<feature type="transmembrane region" description="Helical" evidence="1">
    <location>
        <begin position="253"/>
        <end position="278"/>
    </location>
</feature>
<dbReference type="InterPro" id="IPR005182">
    <property type="entry name" value="YdbS-like_PH"/>
</dbReference>
<feature type="transmembrane region" description="Helical" evidence="1">
    <location>
        <begin position="298"/>
        <end position="320"/>
    </location>
</feature>
<keyword evidence="4" id="KW-1185">Reference proteome</keyword>
<feature type="transmembrane region" description="Helical" evidence="1">
    <location>
        <begin position="56"/>
        <end position="76"/>
    </location>
</feature>
<name>A0A229NY38_9BACL</name>
<dbReference type="InterPro" id="IPR014529">
    <property type="entry name" value="UCP026631"/>
</dbReference>
<dbReference type="AlphaFoldDB" id="A0A229NY38"/>
<dbReference type="PANTHER" id="PTHR34473:SF2">
    <property type="entry name" value="UPF0699 TRANSMEMBRANE PROTEIN YDBT"/>
    <property type="match status" value="1"/>
</dbReference>
<feature type="transmembrane region" description="Helical" evidence="1">
    <location>
        <begin position="427"/>
        <end position="444"/>
    </location>
</feature>
<sequence length="563" mass="62727">MMKSNPREKGEMKRLHPISILFFCAKGLKEMYGFLPILPLIVLWGPRVTGMEVSRFWLTLVVASLAVALLVLTAWLRWSRFLYVADATAISIEHGVWTRQNMWIQRERIQSIDTTQNIADRMFGLIQLRIETAGGEKPEAVLPSLSAAEAQRIQYTLGFAGASAGLGAGGEVGREVPLAAVGLQPQADSTADRLTPEWHQAAALEAAHSTAGLRQAAASTVQGEGALAPHVGSAAQGAALEDGASRKISPVMLWSYALTSYKTGFVFLILVGIISRLADNWFKDIDLLDLLSTWLGSSWLLISLPILFLLAWAITTLELLNSNFGFRIQRINGKLKVEKGLLEKKQQTIELERIQALQIVQPILHRPFGWFSVRASITGNLDEKEKSFVLFPILRKSETEAFLQEFAPAFHIPETWNKVERSAWMPYAGWPTLIAMIVVVPGLIWIPEPYHWFSLLLPLFVLLTGWLEHRNAGWAQGEGQLAISGGGLEQVQVLIPKRRIQWRRMSQNRMQDRSSRATLRISLAAGKGEQSFKLRHAPADAVLTLLQEASTRQTRVRVPDRLS</sequence>
<dbReference type="EMBL" id="NMUQ01000002">
    <property type="protein sequence ID" value="OXM14823.1"/>
    <property type="molecule type" value="Genomic_DNA"/>
</dbReference>
<feature type="domain" description="YdbS-like PH" evidence="2">
    <location>
        <begin position="332"/>
        <end position="403"/>
    </location>
</feature>
<feature type="domain" description="YdbS-like PH" evidence="2">
    <location>
        <begin position="78"/>
        <end position="156"/>
    </location>
</feature>
<feature type="transmembrane region" description="Helical" evidence="1">
    <location>
        <begin position="450"/>
        <end position="467"/>
    </location>
</feature>
<gene>
    <name evidence="3" type="ORF">CGZ75_18305</name>
</gene>
<evidence type="ECO:0000259" key="2">
    <source>
        <dbReference type="Pfam" id="PF03703"/>
    </source>
</evidence>
<feature type="transmembrane region" description="Helical" evidence="1">
    <location>
        <begin position="20"/>
        <end position="44"/>
    </location>
</feature>
<dbReference type="Proteomes" id="UP000215145">
    <property type="component" value="Unassembled WGS sequence"/>
</dbReference>
<keyword evidence="1" id="KW-1133">Transmembrane helix</keyword>
<proteinExistence type="predicted"/>
<dbReference type="PANTHER" id="PTHR34473">
    <property type="entry name" value="UPF0699 TRANSMEMBRANE PROTEIN YDBS"/>
    <property type="match status" value="1"/>
</dbReference>
<feature type="domain" description="YdbS-like PH" evidence="2">
    <location>
        <begin position="470"/>
        <end position="538"/>
    </location>
</feature>
<dbReference type="Pfam" id="PF03703">
    <property type="entry name" value="bPH_2"/>
    <property type="match status" value="3"/>
</dbReference>
<keyword evidence="1" id="KW-0472">Membrane</keyword>
<dbReference type="OrthoDB" id="2195155at2"/>